<feature type="region of interest" description="Disordered" evidence="7">
    <location>
        <begin position="374"/>
        <end position="402"/>
    </location>
</feature>
<evidence type="ECO:0000256" key="5">
    <source>
        <dbReference type="ARBA" id="ARBA00023242"/>
    </source>
</evidence>
<dbReference type="InterPro" id="IPR027109">
    <property type="entry name" value="Swc4/Dmap1"/>
</dbReference>
<dbReference type="GO" id="GO:0006281">
    <property type="term" value="P:DNA repair"/>
    <property type="evidence" value="ECO:0007669"/>
    <property type="project" value="InterPro"/>
</dbReference>
<dbReference type="GO" id="GO:0000122">
    <property type="term" value="P:negative regulation of transcription by RNA polymerase II"/>
    <property type="evidence" value="ECO:0007669"/>
    <property type="project" value="TreeGrafter"/>
</dbReference>
<protein>
    <recommendedName>
        <fullName evidence="8">Myb-like domain-containing protein</fullName>
    </recommendedName>
</protein>
<evidence type="ECO:0000256" key="4">
    <source>
        <dbReference type="ARBA" id="ARBA00023163"/>
    </source>
</evidence>
<keyword evidence="6" id="KW-0175">Coiled coil</keyword>
<dbReference type="GO" id="GO:0035267">
    <property type="term" value="C:NuA4 histone acetyltransferase complex"/>
    <property type="evidence" value="ECO:0007669"/>
    <property type="project" value="InterPro"/>
</dbReference>
<dbReference type="Pfam" id="PF16282">
    <property type="entry name" value="SANT_DAMP1_like"/>
    <property type="match status" value="1"/>
</dbReference>
<dbReference type="InterPro" id="IPR001005">
    <property type="entry name" value="SANT/Myb"/>
</dbReference>
<dbReference type="GO" id="GO:0000812">
    <property type="term" value="C:Swr1 complex"/>
    <property type="evidence" value="ECO:0007669"/>
    <property type="project" value="TreeGrafter"/>
</dbReference>
<evidence type="ECO:0000256" key="7">
    <source>
        <dbReference type="SAM" id="MobiDB-lite"/>
    </source>
</evidence>
<dbReference type="SMART" id="SM00717">
    <property type="entry name" value="SANT"/>
    <property type="match status" value="1"/>
</dbReference>
<evidence type="ECO:0000259" key="8">
    <source>
        <dbReference type="SMART" id="SM00717"/>
    </source>
</evidence>
<dbReference type="PANTHER" id="PTHR12855:SF10">
    <property type="entry name" value="DNA METHYLTRANSFERASE 1-ASSOCIATED PROTEIN 1"/>
    <property type="match status" value="1"/>
</dbReference>
<keyword evidence="3" id="KW-0805">Transcription regulation</keyword>
<evidence type="ECO:0000256" key="3">
    <source>
        <dbReference type="ARBA" id="ARBA00023015"/>
    </source>
</evidence>
<keyword evidence="4" id="KW-0804">Transcription</keyword>
<feature type="coiled-coil region" evidence="6">
    <location>
        <begin position="229"/>
        <end position="270"/>
    </location>
</feature>
<dbReference type="InterPro" id="IPR032563">
    <property type="entry name" value="DAMP1_SANT-like"/>
</dbReference>
<comment type="caution">
    <text evidence="9">The sequence shown here is derived from an EMBL/GenBank/DDBJ whole genome shotgun (WGS) entry which is preliminary data.</text>
</comment>
<evidence type="ECO:0000313" key="10">
    <source>
        <dbReference type="Proteomes" id="UP000664859"/>
    </source>
</evidence>
<organism evidence="9 10">
    <name type="scientific">Tribonema minus</name>
    <dbReference type="NCBI Taxonomy" id="303371"/>
    <lineage>
        <taxon>Eukaryota</taxon>
        <taxon>Sar</taxon>
        <taxon>Stramenopiles</taxon>
        <taxon>Ochrophyta</taxon>
        <taxon>PX clade</taxon>
        <taxon>Xanthophyceae</taxon>
        <taxon>Tribonematales</taxon>
        <taxon>Tribonemataceae</taxon>
        <taxon>Tribonema</taxon>
    </lineage>
</organism>
<dbReference type="PANTHER" id="PTHR12855">
    <property type="entry name" value="DNA METHYLTRANSFERASE 1-ASSOCIATED PROTEIN 1 FAMILY MEMBER"/>
    <property type="match status" value="1"/>
</dbReference>
<dbReference type="Proteomes" id="UP000664859">
    <property type="component" value="Unassembled WGS sequence"/>
</dbReference>
<comment type="subcellular location">
    <subcellularLocation>
        <location evidence="1">Nucleus</location>
    </subcellularLocation>
</comment>
<gene>
    <name evidence="9" type="ORF">JKP88DRAFT_271069</name>
</gene>
<feature type="non-terminal residue" evidence="9">
    <location>
        <position position="1"/>
    </location>
</feature>
<sequence>MGDVADLLGVERAEAPDPLALALGGKTKKGERKAAKPVGMSREVYALLGEQGLPPSMPTKKPSAKGGGGVRWEWVEFANSARADNVTFFHWVKASAQHPDYAYAKYNVKTEAVTYSDGEYERLLRASDWTRAETDQLMRLCARHDLCWPVIADRFEARAARPVESLQERFYDVVAKLRAARAGGGKGAKGGSGSGGAIGGLLAAPGADAFDREYERKRRHQLDLQFRKTHAMEREEESLREELKGLEAQIKKLKAKRKAEDNDKLAAEAAGLRDAGRVLSTAAADRGNGRHPPGRPYLQSHRAAAAFQTPAHQLGKTLMKKVQMVLAELQVPELVMATQIVCDLQDALKKDVVTLLTLQKVVAKKESDLQLLKQQQQGGGGGGAAMDVRSTSPGLGLQLAPA</sequence>
<evidence type="ECO:0000256" key="2">
    <source>
        <dbReference type="ARBA" id="ARBA00022853"/>
    </source>
</evidence>
<feature type="domain" description="Myb-like" evidence="8">
    <location>
        <begin position="125"/>
        <end position="176"/>
    </location>
</feature>
<evidence type="ECO:0000313" key="9">
    <source>
        <dbReference type="EMBL" id="KAG5174974.1"/>
    </source>
</evidence>
<name>A0A835YGE4_9STRA</name>
<keyword evidence="2" id="KW-0156">Chromatin regulator</keyword>
<dbReference type="OrthoDB" id="19740at2759"/>
<keyword evidence="10" id="KW-1185">Reference proteome</keyword>
<dbReference type="GO" id="GO:0003714">
    <property type="term" value="F:transcription corepressor activity"/>
    <property type="evidence" value="ECO:0007669"/>
    <property type="project" value="TreeGrafter"/>
</dbReference>
<keyword evidence="5" id="KW-0539">Nucleus</keyword>
<evidence type="ECO:0000256" key="1">
    <source>
        <dbReference type="ARBA" id="ARBA00004123"/>
    </source>
</evidence>
<proteinExistence type="predicted"/>
<dbReference type="AlphaFoldDB" id="A0A835YGE4"/>
<evidence type="ECO:0000256" key="6">
    <source>
        <dbReference type="SAM" id="Coils"/>
    </source>
</evidence>
<dbReference type="EMBL" id="JAFCMP010000556">
    <property type="protein sequence ID" value="KAG5174974.1"/>
    <property type="molecule type" value="Genomic_DNA"/>
</dbReference>
<dbReference type="GO" id="GO:0006338">
    <property type="term" value="P:chromatin remodeling"/>
    <property type="evidence" value="ECO:0007669"/>
    <property type="project" value="InterPro"/>
</dbReference>
<reference evidence="9" key="1">
    <citation type="submission" date="2021-02" db="EMBL/GenBank/DDBJ databases">
        <title>First Annotated Genome of the Yellow-green Alga Tribonema minus.</title>
        <authorList>
            <person name="Mahan K.M."/>
        </authorList>
    </citation>
    <scope>NUCLEOTIDE SEQUENCE</scope>
    <source>
        <strain evidence="9">UTEX B ZZ1240</strain>
    </source>
</reference>
<dbReference type="Gene3D" id="1.10.10.60">
    <property type="entry name" value="Homeodomain-like"/>
    <property type="match status" value="1"/>
</dbReference>
<accession>A0A835YGE4</accession>